<evidence type="ECO:0000313" key="3">
    <source>
        <dbReference type="Proteomes" id="UP001151760"/>
    </source>
</evidence>
<name>A0ABQ5CHN7_9ASTR</name>
<dbReference type="InterPro" id="IPR013103">
    <property type="entry name" value="RVT_2"/>
</dbReference>
<proteinExistence type="predicted"/>
<reference evidence="2" key="2">
    <citation type="submission" date="2022-01" db="EMBL/GenBank/DDBJ databases">
        <authorList>
            <person name="Yamashiro T."/>
            <person name="Shiraishi A."/>
            <person name="Satake H."/>
            <person name="Nakayama K."/>
        </authorList>
    </citation>
    <scope>NUCLEOTIDE SEQUENCE</scope>
</reference>
<keyword evidence="3" id="KW-1185">Reference proteome</keyword>
<dbReference type="Proteomes" id="UP001151760">
    <property type="component" value="Unassembled WGS sequence"/>
</dbReference>
<evidence type="ECO:0000259" key="1">
    <source>
        <dbReference type="Pfam" id="PF07727"/>
    </source>
</evidence>
<accession>A0ABQ5CHN7</accession>
<dbReference type="EMBL" id="BQNB010014224">
    <property type="protein sequence ID" value="GJT25577.1"/>
    <property type="molecule type" value="Genomic_DNA"/>
</dbReference>
<evidence type="ECO:0000313" key="2">
    <source>
        <dbReference type="EMBL" id="GJT25577.1"/>
    </source>
</evidence>
<comment type="caution">
    <text evidence="2">The sequence shown here is derived from an EMBL/GenBank/DDBJ whole genome shotgun (WGS) entry which is preliminary data.</text>
</comment>
<feature type="domain" description="Reverse transcriptase Ty1/copia-type" evidence="1">
    <location>
        <begin position="4"/>
        <end position="55"/>
    </location>
</feature>
<sequence length="151" mass="17347">MKVGIGKIWVSENKKDERGIVIRNKARLVAQGHRQEEGIDYGRSIDPVARIEGNKIGFWPMLFLWVFGISKGCKGGFLYGTIEDRSLCYSTPGFKDTNISQSLNRWLSQDKYLAEILKKFNYSDVKSASTPVDLEKPLVRWRKLDVLMYIL</sequence>
<dbReference type="Pfam" id="PF07727">
    <property type="entry name" value="RVT_2"/>
    <property type="match status" value="1"/>
</dbReference>
<gene>
    <name evidence="2" type="ORF">Tco_0895514</name>
</gene>
<protein>
    <submittedName>
        <fullName evidence="2">Ribonuclease H-like domain-containing protein</fullName>
    </submittedName>
</protein>
<organism evidence="2 3">
    <name type="scientific">Tanacetum coccineum</name>
    <dbReference type="NCBI Taxonomy" id="301880"/>
    <lineage>
        <taxon>Eukaryota</taxon>
        <taxon>Viridiplantae</taxon>
        <taxon>Streptophyta</taxon>
        <taxon>Embryophyta</taxon>
        <taxon>Tracheophyta</taxon>
        <taxon>Spermatophyta</taxon>
        <taxon>Magnoliopsida</taxon>
        <taxon>eudicotyledons</taxon>
        <taxon>Gunneridae</taxon>
        <taxon>Pentapetalae</taxon>
        <taxon>asterids</taxon>
        <taxon>campanulids</taxon>
        <taxon>Asterales</taxon>
        <taxon>Asteraceae</taxon>
        <taxon>Asteroideae</taxon>
        <taxon>Anthemideae</taxon>
        <taxon>Anthemidinae</taxon>
        <taxon>Tanacetum</taxon>
    </lineage>
</organism>
<reference evidence="2" key="1">
    <citation type="journal article" date="2022" name="Int. J. Mol. Sci.">
        <title>Draft Genome of Tanacetum Coccineum: Genomic Comparison of Closely Related Tanacetum-Family Plants.</title>
        <authorList>
            <person name="Yamashiro T."/>
            <person name="Shiraishi A."/>
            <person name="Nakayama K."/>
            <person name="Satake H."/>
        </authorList>
    </citation>
    <scope>NUCLEOTIDE SEQUENCE</scope>
</reference>